<comment type="caution">
    <text evidence="3">The sequence shown here is derived from an EMBL/GenBank/DDBJ whole genome shotgun (WGS) entry which is preliminary data.</text>
</comment>
<evidence type="ECO:0000313" key="4">
    <source>
        <dbReference type="Proteomes" id="UP000242180"/>
    </source>
</evidence>
<protein>
    <submittedName>
        <fullName evidence="3">Uncharacterized protein</fullName>
    </submittedName>
</protein>
<organism evidence="3 4">
    <name type="scientific">Syncephalastrum racemosum</name>
    <name type="common">Filamentous fungus</name>
    <dbReference type="NCBI Taxonomy" id="13706"/>
    <lineage>
        <taxon>Eukaryota</taxon>
        <taxon>Fungi</taxon>
        <taxon>Fungi incertae sedis</taxon>
        <taxon>Mucoromycota</taxon>
        <taxon>Mucoromycotina</taxon>
        <taxon>Mucoromycetes</taxon>
        <taxon>Mucorales</taxon>
        <taxon>Syncephalastraceae</taxon>
        <taxon>Syncephalastrum</taxon>
    </lineage>
</organism>
<reference evidence="3 4" key="1">
    <citation type="submission" date="2016-07" db="EMBL/GenBank/DDBJ databases">
        <title>Pervasive Adenine N6-methylation of Active Genes in Fungi.</title>
        <authorList>
            <consortium name="DOE Joint Genome Institute"/>
            <person name="Mondo S.J."/>
            <person name="Dannebaum R.O."/>
            <person name="Kuo R.C."/>
            <person name="Labutti K."/>
            <person name="Haridas S."/>
            <person name="Kuo A."/>
            <person name="Salamov A."/>
            <person name="Ahrendt S.R."/>
            <person name="Lipzen A."/>
            <person name="Sullivan W."/>
            <person name="Andreopoulos W.B."/>
            <person name="Clum A."/>
            <person name="Lindquist E."/>
            <person name="Daum C."/>
            <person name="Ramamoorthy G.K."/>
            <person name="Gryganskyi A."/>
            <person name="Culley D."/>
            <person name="Magnuson J.K."/>
            <person name="James T.Y."/>
            <person name="O'Malley M.A."/>
            <person name="Stajich J.E."/>
            <person name="Spatafora J.W."/>
            <person name="Visel A."/>
            <person name="Grigoriev I.V."/>
        </authorList>
    </citation>
    <scope>NUCLEOTIDE SEQUENCE [LARGE SCALE GENOMIC DNA]</scope>
    <source>
        <strain evidence="3 4">NRRL 2496</strain>
    </source>
</reference>
<name>A0A1X2HFS4_SYNRA</name>
<keyword evidence="2" id="KW-1133">Transmembrane helix</keyword>
<dbReference type="OMA" id="MLVNRRM"/>
<keyword evidence="2" id="KW-0472">Membrane</keyword>
<dbReference type="InParanoid" id="A0A1X2HFS4"/>
<dbReference type="AlphaFoldDB" id="A0A1X2HFS4"/>
<dbReference type="OrthoDB" id="2359716at2759"/>
<proteinExistence type="predicted"/>
<evidence type="ECO:0000313" key="3">
    <source>
        <dbReference type="EMBL" id="ORY97813.1"/>
    </source>
</evidence>
<evidence type="ECO:0000256" key="1">
    <source>
        <dbReference type="SAM" id="MobiDB-lite"/>
    </source>
</evidence>
<sequence>MPFPGSIADIAQKSAVLLLAGTTVYYMVNIGVLVNRRMELKKEGKLQEELSKYTFMGEKPQSQLHAQTETTPCPTPDNSQPGSSALASGNP</sequence>
<gene>
    <name evidence="3" type="ORF">BCR43DRAFT_490402</name>
</gene>
<accession>A0A1X2HFS4</accession>
<keyword evidence="2" id="KW-0812">Transmembrane</keyword>
<evidence type="ECO:0000256" key="2">
    <source>
        <dbReference type="SAM" id="Phobius"/>
    </source>
</evidence>
<dbReference type="Proteomes" id="UP000242180">
    <property type="component" value="Unassembled WGS sequence"/>
</dbReference>
<feature type="region of interest" description="Disordered" evidence="1">
    <location>
        <begin position="56"/>
        <end position="91"/>
    </location>
</feature>
<keyword evidence="4" id="KW-1185">Reference proteome</keyword>
<dbReference type="EMBL" id="MCGN01000004">
    <property type="protein sequence ID" value="ORY97813.1"/>
    <property type="molecule type" value="Genomic_DNA"/>
</dbReference>
<feature type="transmembrane region" description="Helical" evidence="2">
    <location>
        <begin position="15"/>
        <end position="35"/>
    </location>
</feature>
<feature type="compositionally biased region" description="Polar residues" evidence="1">
    <location>
        <begin position="60"/>
        <end position="91"/>
    </location>
</feature>